<feature type="domain" description="Transposase IS66 central" evidence="2">
    <location>
        <begin position="179"/>
        <end position="464"/>
    </location>
</feature>
<dbReference type="PANTHER" id="PTHR33678">
    <property type="entry name" value="BLL1576 PROTEIN"/>
    <property type="match status" value="1"/>
</dbReference>
<evidence type="ECO:0000259" key="4">
    <source>
        <dbReference type="Pfam" id="PF13007"/>
    </source>
</evidence>
<feature type="compositionally biased region" description="Basic and acidic residues" evidence="1">
    <location>
        <begin position="96"/>
        <end position="111"/>
    </location>
</feature>
<dbReference type="Pfam" id="PF13007">
    <property type="entry name" value="LZ_Tnp_IS66"/>
    <property type="match status" value="1"/>
</dbReference>
<evidence type="ECO:0000256" key="1">
    <source>
        <dbReference type="SAM" id="MobiDB-lite"/>
    </source>
</evidence>
<dbReference type="Pfam" id="PF03050">
    <property type="entry name" value="DDE_Tnp_IS66"/>
    <property type="match status" value="1"/>
</dbReference>
<feature type="region of interest" description="Disordered" evidence="1">
    <location>
        <begin position="83"/>
        <end position="114"/>
    </location>
</feature>
<dbReference type="NCBIfam" id="NF033517">
    <property type="entry name" value="transpos_IS66"/>
    <property type="match status" value="1"/>
</dbReference>
<dbReference type="InterPro" id="IPR052344">
    <property type="entry name" value="Transposase-related"/>
</dbReference>
<protein>
    <submittedName>
        <fullName evidence="6">Transposase</fullName>
    </submittedName>
</protein>
<organism evidence="6 7">
    <name type="scientific">Azospirillum oryzae</name>
    <dbReference type="NCBI Taxonomy" id="286727"/>
    <lineage>
        <taxon>Bacteria</taxon>
        <taxon>Pseudomonadati</taxon>
        <taxon>Pseudomonadota</taxon>
        <taxon>Alphaproteobacteria</taxon>
        <taxon>Rhodospirillales</taxon>
        <taxon>Azospirillaceae</taxon>
        <taxon>Azospirillum</taxon>
    </lineage>
</organism>
<dbReference type="RefSeq" id="WP_085087174.1">
    <property type="nucleotide sequence ID" value="NZ_FXAK01000007.1"/>
</dbReference>
<proteinExistence type="predicted"/>
<sequence length="517" mass="57585">MRFDLDNLPADPALLQQMVRDLAEVVERQKADLAELEALRQQLRQMQRTVFGRRSERFDPDQLDLGLEELEADIARVEAKLAAPELKPSAPAEPPSRGRDLPDDLPHHDLTLEPPGLESGAGVCPCCGGALHEAGETVARMIDYVPAQLRVLRIRRPKYACRGCGTLHQAPAPEKPIAKGMATPAMLAHVITSRYCDHLPFYRQAQILARNGFPVDRSVLAGWAGQACWWLEALHEELAKALFASAKLFADDTPMPTLAPGTGRVKTGRLWAYARDDRPWQGLDPPAVIYAYTSDRKGERPAAHLREFCGVLQVDGYAGFERLAAGNRVVLAACWSHARRRFYDLAENGSPIAAEALRRIARLYAIEERIRGRTADERRQLRQAEAASQVAELKAWLEHELPRLPGRSKLAEAIRYALGRWKALCVYLDDGRVEMDTNTVERCIRPVALGRKNSLFAGSEGGGHRWAVIASLVETCKLNAVEPFAYLRDILERMVNGYPAARLADLLPWNWKPAVNA</sequence>
<evidence type="ECO:0000313" key="7">
    <source>
        <dbReference type="Proteomes" id="UP000192936"/>
    </source>
</evidence>
<dbReference type="Proteomes" id="UP000192936">
    <property type="component" value="Unassembled WGS sequence"/>
</dbReference>
<dbReference type="InterPro" id="IPR004291">
    <property type="entry name" value="Transposase_IS66_central"/>
</dbReference>
<dbReference type="AlphaFoldDB" id="A0A1X7G4X8"/>
<evidence type="ECO:0000259" key="5">
    <source>
        <dbReference type="Pfam" id="PF13817"/>
    </source>
</evidence>
<feature type="domain" description="Transposase TnpC homeodomain" evidence="4">
    <location>
        <begin position="39"/>
        <end position="107"/>
    </location>
</feature>
<dbReference type="STRING" id="286727.SAMN02982917_3275"/>
<feature type="domain" description="Transposase IS66 zinc-finger binding" evidence="3">
    <location>
        <begin position="123"/>
        <end position="165"/>
    </location>
</feature>
<feature type="domain" description="Transposase IS66 C-terminal" evidence="5">
    <location>
        <begin position="471"/>
        <end position="509"/>
    </location>
</feature>
<reference evidence="6 7" key="1">
    <citation type="submission" date="2017-04" db="EMBL/GenBank/DDBJ databases">
        <authorList>
            <person name="Afonso C.L."/>
            <person name="Miller P.J."/>
            <person name="Scott M.A."/>
            <person name="Spackman E."/>
            <person name="Goraichik I."/>
            <person name="Dimitrov K.M."/>
            <person name="Suarez D.L."/>
            <person name="Swayne D.E."/>
        </authorList>
    </citation>
    <scope>NUCLEOTIDE SEQUENCE [LARGE SCALE GENOMIC DNA]</scope>
    <source>
        <strain evidence="6 7">A2P</strain>
    </source>
</reference>
<evidence type="ECO:0000313" key="6">
    <source>
        <dbReference type="EMBL" id="SMF64043.1"/>
    </source>
</evidence>
<name>A0A1X7G4X8_9PROT</name>
<dbReference type="InterPro" id="IPR039552">
    <property type="entry name" value="IS66_C"/>
</dbReference>
<dbReference type="InterPro" id="IPR024463">
    <property type="entry name" value="Transposase_TnpC_homeodom"/>
</dbReference>
<dbReference type="EMBL" id="FXAK01000007">
    <property type="protein sequence ID" value="SMF64043.1"/>
    <property type="molecule type" value="Genomic_DNA"/>
</dbReference>
<dbReference type="Pfam" id="PF13005">
    <property type="entry name" value="zf-IS66"/>
    <property type="match status" value="1"/>
</dbReference>
<dbReference type="Pfam" id="PF13817">
    <property type="entry name" value="DDE_Tnp_IS66_C"/>
    <property type="match status" value="1"/>
</dbReference>
<evidence type="ECO:0000259" key="3">
    <source>
        <dbReference type="Pfam" id="PF13005"/>
    </source>
</evidence>
<dbReference type="PANTHER" id="PTHR33678:SF1">
    <property type="entry name" value="BLL1576 PROTEIN"/>
    <property type="match status" value="1"/>
</dbReference>
<gene>
    <name evidence="6" type="ORF">SAMN02982917_3275</name>
</gene>
<dbReference type="OrthoDB" id="9800877at2"/>
<accession>A0A1X7G4X8</accession>
<evidence type="ECO:0000259" key="2">
    <source>
        <dbReference type="Pfam" id="PF03050"/>
    </source>
</evidence>
<dbReference type="InterPro" id="IPR024474">
    <property type="entry name" value="Znf_dom_IS66"/>
</dbReference>